<gene>
    <name evidence="1" type="ORF">BU26DRAFT_71693</name>
</gene>
<dbReference type="Proteomes" id="UP000800094">
    <property type="component" value="Unassembled WGS sequence"/>
</dbReference>
<evidence type="ECO:0000313" key="1">
    <source>
        <dbReference type="EMBL" id="KAF2245598.1"/>
    </source>
</evidence>
<name>A0A6A6I6A7_9PLEO</name>
<dbReference type="RefSeq" id="XP_033680602.1">
    <property type="nucleotide sequence ID" value="XM_033836261.1"/>
</dbReference>
<dbReference type="GeneID" id="54589591"/>
<protein>
    <submittedName>
        <fullName evidence="1">Uncharacterized protein</fullName>
    </submittedName>
</protein>
<sequence>MEIQIDFHNRGSIPVDAEAFLRWFPRLAPEVFGTGWFEADRLAWEVHSHMHGRLQLSPKSVRSTLQSLFGMLQLKLGHHNGATRRKVKKMLERQLEQDLTFARLRADGNRRSRHRFLTLCIVACSTDSQLLADALVRFFYDNLHDIMRSEEPHLLLREWAVGIQEIRSLIPEETFMDLMYHLSRKANKMIPAWRNFGIHDPSVETLVQIIYDILGRNNYWDYDRGRRPRRRAWVPDYAPRALTAPPLFHSHPRLALTGPEPLMTVGPRLHSPALSAPVVDEVDEIRMRQEMLENQVQQLQEEVEFGVPEYV</sequence>
<reference evidence="1" key="1">
    <citation type="journal article" date="2020" name="Stud. Mycol.">
        <title>101 Dothideomycetes genomes: a test case for predicting lifestyles and emergence of pathogens.</title>
        <authorList>
            <person name="Haridas S."/>
            <person name="Albert R."/>
            <person name="Binder M."/>
            <person name="Bloem J."/>
            <person name="Labutti K."/>
            <person name="Salamov A."/>
            <person name="Andreopoulos B."/>
            <person name="Baker S."/>
            <person name="Barry K."/>
            <person name="Bills G."/>
            <person name="Bluhm B."/>
            <person name="Cannon C."/>
            <person name="Castanera R."/>
            <person name="Culley D."/>
            <person name="Daum C."/>
            <person name="Ezra D."/>
            <person name="Gonzalez J."/>
            <person name="Henrissat B."/>
            <person name="Kuo A."/>
            <person name="Liang C."/>
            <person name="Lipzen A."/>
            <person name="Lutzoni F."/>
            <person name="Magnuson J."/>
            <person name="Mondo S."/>
            <person name="Nolan M."/>
            <person name="Ohm R."/>
            <person name="Pangilinan J."/>
            <person name="Park H.-J."/>
            <person name="Ramirez L."/>
            <person name="Alfaro M."/>
            <person name="Sun H."/>
            <person name="Tritt A."/>
            <person name="Yoshinaga Y."/>
            <person name="Zwiers L.-H."/>
            <person name="Turgeon B."/>
            <person name="Goodwin S."/>
            <person name="Spatafora J."/>
            <person name="Crous P."/>
            <person name="Grigoriev I."/>
        </authorList>
    </citation>
    <scope>NUCLEOTIDE SEQUENCE</scope>
    <source>
        <strain evidence="1">CBS 122368</strain>
    </source>
</reference>
<dbReference type="AlphaFoldDB" id="A0A6A6I6A7"/>
<evidence type="ECO:0000313" key="2">
    <source>
        <dbReference type="Proteomes" id="UP000800094"/>
    </source>
</evidence>
<proteinExistence type="predicted"/>
<organism evidence="1 2">
    <name type="scientific">Trematosphaeria pertusa</name>
    <dbReference type="NCBI Taxonomy" id="390896"/>
    <lineage>
        <taxon>Eukaryota</taxon>
        <taxon>Fungi</taxon>
        <taxon>Dikarya</taxon>
        <taxon>Ascomycota</taxon>
        <taxon>Pezizomycotina</taxon>
        <taxon>Dothideomycetes</taxon>
        <taxon>Pleosporomycetidae</taxon>
        <taxon>Pleosporales</taxon>
        <taxon>Massarineae</taxon>
        <taxon>Trematosphaeriaceae</taxon>
        <taxon>Trematosphaeria</taxon>
    </lineage>
</organism>
<accession>A0A6A6I6A7</accession>
<dbReference type="EMBL" id="ML987200">
    <property type="protein sequence ID" value="KAF2245598.1"/>
    <property type="molecule type" value="Genomic_DNA"/>
</dbReference>
<keyword evidence="2" id="KW-1185">Reference proteome</keyword>